<keyword evidence="2" id="KW-1185">Reference proteome</keyword>
<proteinExistence type="predicted"/>
<organism evidence="1 2">
    <name type="scientific">Laccaria amethystina LaAM-08-1</name>
    <dbReference type="NCBI Taxonomy" id="1095629"/>
    <lineage>
        <taxon>Eukaryota</taxon>
        <taxon>Fungi</taxon>
        <taxon>Dikarya</taxon>
        <taxon>Basidiomycota</taxon>
        <taxon>Agaricomycotina</taxon>
        <taxon>Agaricomycetes</taxon>
        <taxon>Agaricomycetidae</taxon>
        <taxon>Agaricales</taxon>
        <taxon>Agaricineae</taxon>
        <taxon>Hydnangiaceae</taxon>
        <taxon>Laccaria</taxon>
    </lineage>
</organism>
<dbReference type="HOGENOM" id="CLU_2948106_0_0_1"/>
<dbReference type="AlphaFoldDB" id="A0A0C9WHE1"/>
<reference evidence="2" key="2">
    <citation type="submission" date="2015-01" db="EMBL/GenBank/DDBJ databases">
        <title>Evolutionary Origins and Diversification of the Mycorrhizal Mutualists.</title>
        <authorList>
            <consortium name="DOE Joint Genome Institute"/>
            <consortium name="Mycorrhizal Genomics Consortium"/>
            <person name="Kohler A."/>
            <person name="Kuo A."/>
            <person name="Nagy L.G."/>
            <person name="Floudas D."/>
            <person name="Copeland A."/>
            <person name="Barry K.W."/>
            <person name="Cichocki N."/>
            <person name="Veneault-Fourrey C."/>
            <person name="LaButti K."/>
            <person name="Lindquist E.A."/>
            <person name="Lipzen A."/>
            <person name="Lundell T."/>
            <person name="Morin E."/>
            <person name="Murat C."/>
            <person name="Riley R."/>
            <person name="Ohm R."/>
            <person name="Sun H."/>
            <person name="Tunlid A."/>
            <person name="Henrissat B."/>
            <person name="Grigoriev I.V."/>
            <person name="Hibbett D.S."/>
            <person name="Martin F."/>
        </authorList>
    </citation>
    <scope>NUCLEOTIDE SEQUENCE [LARGE SCALE GENOMIC DNA]</scope>
    <source>
        <strain evidence="2">LaAM-08-1</strain>
    </source>
</reference>
<sequence length="60" mass="6476">KSTDFFVTPLTFAKRMAKSASMSVVISVKLQEATITGASAHVHAVKNNRNWTEGVTVVGR</sequence>
<dbReference type="Proteomes" id="UP000054477">
    <property type="component" value="Unassembled WGS sequence"/>
</dbReference>
<name>A0A0C9WHE1_9AGAR</name>
<accession>A0A0C9WHE1</accession>
<protein>
    <submittedName>
        <fullName evidence="1">Uncharacterized protein</fullName>
    </submittedName>
</protein>
<evidence type="ECO:0000313" key="2">
    <source>
        <dbReference type="Proteomes" id="UP000054477"/>
    </source>
</evidence>
<gene>
    <name evidence="1" type="ORF">K443DRAFT_686315</name>
</gene>
<dbReference type="EMBL" id="KN839066">
    <property type="protein sequence ID" value="KIJ91034.1"/>
    <property type="molecule type" value="Genomic_DNA"/>
</dbReference>
<reference evidence="1 2" key="1">
    <citation type="submission" date="2014-04" db="EMBL/GenBank/DDBJ databases">
        <authorList>
            <consortium name="DOE Joint Genome Institute"/>
            <person name="Kuo A."/>
            <person name="Kohler A."/>
            <person name="Nagy L.G."/>
            <person name="Floudas D."/>
            <person name="Copeland A."/>
            <person name="Barry K.W."/>
            <person name="Cichocki N."/>
            <person name="Veneault-Fourrey C."/>
            <person name="LaButti K."/>
            <person name="Lindquist E.A."/>
            <person name="Lipzen A."/>
            <person name="Lundell T."/>
            <person name="Morin E."/>
            <person name="Murat C."/>
            <person name="Sun H."/>
            <person name="Tunlid A."/>
            <person name="Henrissat B."/>
            <person name="Grigoriev I.V."/>
            <person name="Hibbett D.S."/>
            <person name="Martin F."/>
            <person name="Nordberg H.P."/>
            <person name="Cantor M.N."/>
            <person name="Hua S.X."/>
        </authorList>
    </citation>
    <scope>NUCLEOTIDE SEQUENCE [LARGE SCALE GENOMIC DNA]</scope>
    <source>
        <strain evidence="1 2">LaAM-08-1</strain>
    </source>
</reference>
<evidence type="ECO:0000313" key="1">
    <source>
        <dbReference type="EMBL" id="KIJ91034.1"/>
    </source>
</evidence>
<feature type="non-terminal residue" evidence="1">
    <location>
        <position position="1"/>
    </location>
</feature>